<dbReference type="STRING" id="283909.R7UZC0"/>
<dbReference type="InterPro" id="IPR022617">
    <property type="entry name" value="Rad60/SUMO-like_dom"/>
</dbReference>
<sequence length="103" mass="11554">MADNGDIPDVDSGVGDNKEKGEFITLKVVGQDSSEVHFKVKMSTSMRKLKKHYSERQGIPINSLRFLFDGKRINDDDTPKQLDMENDDVIEVYQEQTGGTTSS</sequence>
<evidence type="ECO:0000256" key="4">
    <source>
        <dbReference type="ARBA" id="ARBA00022786"/>
    </source>
</evidence>
<protein>
    <recommendedName>
        <fullName evidence="6">Small ubiquitin-related modifier</fullName>
        <shortName evidence="6">SUMO</shortName>
    </recommendedName>
</protein>
<dbReference type="PANTHER" id="PTHR10562">
    <property type="entry name" value="SMALL UBIQUITIN-RELATED MODIFIER"/>
    <property type="match status" value="1"/>
</dbReference>
<comment type="similarity">
    <text evidence="2 6">Belongs to the ubiquitin family. SUMO subfamily.</text>
</comment>
<feature type="domain" description="Ubiquitin-like" evidence="7">
    <location>
        <begin position="24"/>
        <end position="99"/>
    </location>
</feature>
<dbReference type="EnsemblMetazoa" id="CapteT165362">
    <property type="protein sequence ID" value="CapteP165362"/>
    <property type="gene ID" value="CapteG165362"/>
</dbReference>
<reference evidence="8 10" key="2">
    <citation type="journal article" date="2013" name="Nature">
        <title>Insights into bilaterian evolution from three spiralian genomes.</title>
        <authorList>
            <person name="Simakov O."/>
            <person name="Marletaz F."/>
            <person name="Cho S.J."/>
            <person name="Edsinger-Gonzales E."/>
            <person name="Havlak P."/>
            <person name="Hellsten U."/>
            <person name="Kuo D.H."/>
            <person name="Larsson T."/>
            <person name="Lv J."/>
            <person name="Arendt D."/>
            <person name="Savage R."/>
            <person name="Osoegawa K."/>
            <person name="de Jong P."/>
            <person name="Grimwood J."/>
            <person name="Chapman J.A."/>
            <person name="Shapiro H."/>
            <person name="Aerts A."/>
            <person name="Otillar R.P."/>
            <person name="Terry A.Y."/>
            <person name="Boore J.L."/>
            <person name="Grigoriev I.V."/>
            <person name="Lindberg D.R."/>
            <person name="Seaver E.C."/>
            <person name="Weisblat D.A."/>
            <person name="Putnam N.H."/>
            <person name="Rokhsar D.S."/>
        </authorList>
    </citation>
    <scope>NUCLEOTIDE SEQUENCE</scope>
    <source>
        <strain evidence="8 10">I ESC-2004</strain>
    </source>
</reference>
<dbReference type="GO" id="GO:0005634">
    <property type="term" value="C:nucleus"/>
    <property type="evidence" value="ECO:0007669"/>
    <property type="project" value="UniProtKB-SubCell"/>
</dbReference>
<gene>
    <name evidence="8" type="ORF">CAPTEDRAFT_165362</name>
</gene>
<dbReference type="CDD" id="cd16114">
    <property type="entry name" value="Ubl_SUMO1"/>
    <property type="match status" value="1"/>
</dbReference>
<dbReference type="OMA" id="MGQDNTE"/>
<evidence type="ECO:0000313" key="8">
    <source>
        <dbReference type="EMBL" id="ELU08771.1"/>
    </source>
</evidence>
<reference evidence="10" key="1">
    <citation type="submission" date="2012-12" db="EMBL/GenBank/DDBJ databases">
        <authorList>
            <person name="Hellsten U."/>
            <person name="Grimwood J."/>
            <person name="Chapman J.A."/>
            <person name="Shapiro H."/>
            <person name="Aerts A."/>
            <person name="Otillar R.P."/>
            <person name="Terry A.Y."/>
            <person name="Boore J.L."/>
            <person name="Simakov O."/>
            <person name="Marletaz F."/>
            <person name="Cho S.-J."/>
            <person name="Edsinger-Gonzales E."/>
            <person name="Havlak P."/>
            <person name="Kuo D.-H."/>
            <person name="Larsson T."/>
            <person name="Lv J."/>
            <person name="Arendt D."/>
            <person name="Savage R."/>
            <person name="Osoegawa K."/>
            <person name="de Jong P."/>
            <person name="Lindberg D.R."/>
            <person name="Seaver E.C."/>
            <person name="Weisblat D.A."/>
            <person name="Putnam N.H."/>
            <person name="Grigoriev I.V."/>
            <person name="Rokhsar D.S."/>
        </authorList>
    </citation>
    <scope>NUCLEOTIDE SEQUENCE</scope>
    <source>
        <strain evidence="10">I ESC-2004</strain>
    </source>
</reference>
<keyword evidence="10" id="KW-1185">Reference proteome</keyword>
<evidence type="ECO:0000256" key="2">
    <source>
        <dbReference type="ARBA" id="ARBA00009185"/>
    </source>
</evidence>
<evidence type="ECO:0000313" key="9">
    <source>
        <dbReference type="EnsemblMetazoa" id="CapteP165362"/>
    </source>
</evidence>
<dbReference type="SMART" id="SM00213">
    <property type="entry name" value="UBQ"/>
    <property type="match status" value="1"/>
</dbReference>
<dbReference type="EMBL" id="AMQN01006626">
    <property type="status" value="NOT_ANNOTATED_CDS"/>
    <property type="molecule type" value="Genomic_DNA"/>
</dbReference>
<evidence type="ECO:0000259" key="7">
    <source>
        <dbReference type="PROSITE" id="PS50053"/>
    </source>
</evidence>
<dbReference type="Proteomes" id="UP000014760">
    <property type="component" value="Unassembled WGS sequence"/>
</dbReference>
<dbReference type="EMBL" id="KB298780">
    <property type="protein sequence ID" value="ELU08771.1"/>
    <property type="molecule type" value="Genomic_DNA"/>
</dbReference>
<dbReference type="AlphaFoldDB" id="R7UZC0"/>
<dbReference type="HOGENOM" id="CLU_148322_4_2_1"/>
<dbReference type="PROSITE" id="PS50053">
    <property type="entry name" value="UBIQUITIN_2"/>
    <property type="match status" value="1"/>
</dbReference>
<accession>R7UZC0</accession>
<dbReference type="OrthoDB" id="442921at2759"/>
<dbReference type="EMBL" id="AMQN01006625">
    <property type="status" value="NOT_ANNOTATED_CDS"/>
    <property type="molecule type" value="Genomic_DNA"/>
</dbReference>
<dbReference type="InterPro" id="IPR046332">
    <property type="entry name" value="SUMO1_Ubl"/>
</dbReference>
<proteinExistence type="inferred from homology"/>
<evidence type="ECO:0000256" key="6">
    <source>
        <dbReference type="RuleBase" id="RU361190"/>
    </source>
</evidence>
<evidence type="ECO:0000313" key="10">
    <source>
        <dbReference type="Proteomes" id="UP000014760"/>
    </source>
</evidence>
<evidence type="ECO:0000256" key="3">
    <source>
        <dbReference type="ARBA" id="ARBA00022499"/>
    </source>
</evidence>
<dbReference type="InterPro" id="IPR029071">
    <property type="entry name" value="Ubiquitin-like_domsf"/>
</dbReference>
<dbReference type="Gene3D" id="3.10.20.90">
    <property type="entry name" value="Phosphatidylinositol 3-kinase Catalytic Subunit, Chain A, domain 1"/>
    <property type="match status" value="1"/>
</dbReference>
<evidence type="ECO:0000256" key="5">
    <source>
        <dbReference type="ARBA" id="ARBA00023242"/>
    </source>
</evidence>
<evidence type="ECO:0000256" key="1">
    <source>
        <dbReference type="ARBA" id="ARBA00004123"/>
    </source>
</evidence>
<name>R7UZC0_CAPTE</name>
<keyword evidence="5 6" id="KW-0539">Nucleus</keyword>
<reference evidence="9" key="3">
    <citation type="submission" date="2015-06" db="UniProtKB">
        <authorList>
            <consortium name="EnsemblMetazoa"/>
        </authorList>
    </citation>
    <scope>IDENTIFICATION</scope>
</reference>
<dbReference type="Pfam" id="PF11976">
    <property type="entry name" value="Rad60-SLD"/>
    <property type="match status" value="1"/>
</dbReference>
<dbReference type="SUPFAM" id="SSF54236">
    <property type="entry name" value="Ubiquitin-like"/>
    <property type="match status" value="1"/>
</dbReference>
<organism evidence="8">
    <name type="scientific">Capitella teleta</name>
    <name type="common">Polychaete worm</name>
    <dbReference type="NCBI Taxonomy" id="283909"/>
    <lineage>
        <taxon>Eukaryota</taxon>
        <taxon>Metazoa</taxon>
        <taxon>Spiralia</taxon>
        <taxon>Lophotrochozoa</taxon>
        <taxon>Annelida</taxon>
        <taxon>Polychaeta</taxon>
        <taxon>Sedentaria</taxon>
        <taxon>Scolecida</taxon>
        <taxon>Capitellidae</taxon>
        <taxon>Capitella</taxon>
    </lineage>
</organism>
<keyword evidence="4 6" id="KW-0833">Ubl conjugation pathway</keyword>
<dbReference type="FunFam" id="3.10.20.90:FF:000301">
    <property type="entry name" value="Small ubiquitin-related modifier 1"/>
    <property type="match status" value="1"/>
</dbReference>
<keyword evidence="3" id="KW-1017">Isopeptide bond</keyword>
<comment type="subcellular location">
    <subcellularLocation>
        <location evidence="1 6">Nucleus</location>
    </subcellularLocation>
</comment>
<dbReference type="InterPro" id="IPR000626">
    <property type="entry name" value="Ubiquitin-like_dom"/>
</dbReference>